<dbReference type="AlphaFoldDB" id="A0A937R7P6"/>
<keyword evidence="10" id="KW-1185">Reference proteome</keyword>
<accession>A0A937R7P6</accession>
<gene>
    <name evidence="9" type="ORF">I7412_06755</name>
</gene>
<feature type="domain" description="AAA+ ATPase" evidence="6">
    <location>
        <begin position="303"/>
        <end position="489"/>
    </location>
</feature>
<dbReference type="SUPFAM" id="SSF46894">
    <property type="entry name" value="C-terminal effector domain of the bipartite response regulators"/>
    <property type="match status" value="1"/>
</dbReference>
<dbReference type="SMART" id="SM00382">
    <property type="entry name" value="AAA"/>
    <property type="match status" value="1"/>
</dbReference>
<dbReference type="Gene3D" id="1.25.40.10">
    <property type="entry name" value="Tetratricopeptide repeat domain"/>
    <property type="match status" value="4"/>
</dbReference>
<dbReference type="GO" id="GO:0000160">
    <property type="term" value="P:phosphorelay signal transduction system"/>
    <property type="evidence" value="ECO:0007669"/>
    <property type="project" value="InterPro"/>
</dbReference>
<evidence type="ECO:0000256" key="4">
    <source>
        <dbReference type="ARBA" id="ARBA00023125"/>
    </source>
</evidence>
<sequence length="1184" mass="128513">MGARVRLCGRLEIELGGERVENRLPGRQGPLVLAFLVLNRGRPVARDELIGALWPGEPPADPDEALSALLSKVRRAVGRETLSGRRELTLTLPADAEVDLERAFAAAERARAAIAEGDFAAAWAAGSAALETASQGFLVGLDAPWVDDRRRELEQLRLGALEAVAEAGVALGGARLAGAERAARELTREAPLREAGHRLLMEALAARGEEAEALAAYEQLRVALREELGTGPGAAVRALHARLLAGGAAGPRPAPAPAPAPASAGPPRVPLPAFLARRRGQFVGRERELELLRGAWHGARAGRRGLVLLCGGPGIGKTRLAGELSREAHAGGTVLYAGCQEDPLVPYQPFVEALRQYVRGGHLDGARRRFGPGWGELARLIPELAHRGPGDGAPESDDPETRRYLMFEAVSALLTEACARAPVLLVLDDLHWADRSTLQLLRHVVRAPHEAALLVVGSYRDLEVAPEHPLAELLADLRRDGLFERLPLEGLDSRGVETLIAAHTGQATPSALVRTVHAQTEGNPFFVEEVVRHLIETGVMFGREGRWGSALTPEQIGVPEGVKEVLARRLARLSQTCRGVLAQAAVLGRDFPFDLLVAMAELGEEPVIGALEEALGARLVVEQEEGLVYAFTHALVRETLYGALSAPRRQRIHARAARAIEGAAASDPEARVAALALHYRLAGPTVDPAKGIDYSLRAGERARQLFAWDEATAHWAGALALMERAGAEPADRARLLVTLAVVCAVLGDLAREIDYLERALDLYLGLADDERAAQVHSRLGMAHSLIDSIYAEHLDIGRAFRHFDAARSVLERGPARTARGHLETGVATALTYGLRIEPGIEAAGRAMEIAERLGDEGLWAAATTAYGWHKFAAGELREAFEAEDRAFEVADRGQRPFLASMALQIRGQMTWGLGDPDRAQAYFEQLFGLPYAGETAHRQVFADGIGRCHMSRGELAQARALLSDARPTFFTHSLAPLVDLWEGNWDRVEALAGQVLETSRRTANRWDEWAAHHLAARVLSARGRPGPAARSLEHARRIVEEGGARYFELWVLPDLARAYAETGRLDEARRHIDRCREIIADGEEWRGRRGIVDVAEAVLLSFEARPDEADDRFERALATLRHFRLVADEADALHQRGLALARAGERARAGEPFEAAVALYRRHEAGAIWPRRLADDAALHGVSR</sequence>
<dbReference type="InterPro" id="IPR016032">
    <property type="entry name" value="Sig_transdc_resp-reg_C-effctor"/>
</dbReference>
<keyword evidence="2" id="KW-0547">Nucleotide-binding</keyword>
<evidence type="ECO:0000313" key="10">
    <source>
        <dbReference type="Proteomes" id="UP000604475"/>
    </source>
</evidence>
<dbReference type="SUPFAM" id="SSF52540">
    <property type="entry name" value="P-loop containing nucleoside triphosphate hydrolases"/>
    <property type="match status" value="1"/>
</dbReference>
<evidence type="ECO:0000256" key="1">
    <source>
        <dbReference type="ARBA" id="ARBA00005820"/>
    </source>
</evidence>
<reference evidence="9" key="1">
    <citation type="submission" date="2020-12" db="EMBL/GenBank/DDBJ databases">
        <title>Genomic characterization of non-nitrogen-fixing Frankia strains.</title>
        <authorList>
            <person name="Carlos-Shanley C."/>
            <person name="Guerra T."/>
            <person name="Hahn D."/>
        </authorList>
    </citation>
    <scope>NUCLEOTIDE SEQUENCE</scope>
    <source>
        <strain evidence="9">CN6</strain>
    </source>
</reference>
<evidence type="ECO:0000256" key="5">
    <source>
        <dbReference type="SAM" id="MobiDB-lite"/>
    </source>
</evidence>
<comment type="caution">
    <text evidence="9">The sequence shown here is derived from an EMBL/GenBank/DDBJ whole genome shotgun (WGS) entry which is preliminary data.</text>
</comment>
<evidence type="ECO:0000259" key="6">
    <source>
        <dbReference type="SMART" id="SM00382"/>
    </source>
</evidence>
<dbReference type="InterPro" id="IPR003593">
    <property type="entry name" value="AAA+_ATPase"/>
</dbReference>
<evidence type="ECO:0000259" key="7">
    <source>
        <dbReference type="SMART" id="SM00862"/>
    </source>
</evidence>
<dbReference type="Proteomes" id="UP000604475">
    <property type="component" value="Unassembled WGS sequence"/>
</dbReference>
<dbReference type="Gene3D" id="1.10.10.10">
    <property type="entry name" value="Winged helix-like DNA-binding domain superfamily/Winged helix DNA-binding domain"/>
    <property type="match status" value="1"/>
</dbReference>
<dbReference type="GO" id="GO:0005524">
    <property type="term" value="F:ATP binding"/>
    <property type="evidence" value="ECO:0007669"/>
    <property type="project" value="UniProtKB-KW"/>
</dbReference>
<dbReference type="SUPFAM" id="SSF48452">
    <property type="entry name" value="TPR-like"/>
    <property type="match status" value="4"/>
</dbReference>
<dbReference type="InterPro" id="IPR011990">
    <property type="entry name" value="TPR-like_helical_dom_sf"/>
</dbReference>
<dbReference type="InterPro" id="IPR027417">
    <property type="entry name" value="P-loop_NTPase"/>
</dbReference>
<comment type="similarity">
    <text evidence="1">Belongs to the AfsR/DnrI/RedD regulatory family.</text>
</comment>
<keyword evidence="4" id="KW-0238">DNA-binding</keyword>
<dbReference type="PANTHER" id="PTHR16305">
    <property type="entry name" value="TESTICULAR SOLUBLE ADENYLYL CYCLASE"/>
    <property type="match status" value="1"/>
</dbReference>
<dbReference type="RefSeq" id="WP_203004780.1">
    <property type="nucleotide sequence ID" value="NZ_JADWYU010000106.1"/>
</dbReference>
<dbReference type="InterPro" id="IPR041664">
    <property type="entry name" value="AAA_16"/>
</dbReference>
<dbReference type="InterPro" id="IPR001867">
    <property type="entry name" value="OmpR/PhoB-type_DNA-bd"/>
</dbReference>
<evidence type="ECO:0000313" key="9">
    <source>
        <dbReference type="EMBL" id="MBL7626871.1"/>
    </source>
</evidence>
<dbReference type="SMART" id="SM01043">
    <property type="entry name" value="BTAD"/>
    <property type="match status" value="1"/>
</dbReference>
<dbReference type="GO" id="GO:0005737">
    <property type="term" value="C:cytoplasm"/>
    <property type="evidence" value="ECO:0007669"/>
    <property type="project" value="TreeGrafter"/>
</dbReference>
<dbReference type="GO" id="GO:0006355">
    <property type="term" value="P:regulation of DNA-templated transcription"/>
    <property type="evidence" value="ECO:0007669"/>
    <property type="project" value="InterPro"/>
</dbReference>
<dbReference type="InterPro" id="IPR036388">
    <property type="entry name" value="WH-like_DNA-bd_sf"/>
</dbReference>
<proteinExistence type="inferred from homology"/>
<dbReference type="SMART" id="SM00862">
    <property type="entry name" value="Trans_reg_C"/>
    <property type="match status" value="1"/>
</dbReference>
<dbReference type="GO" id="GO:0004016">
    <property type="term" value="F:adenylate cyclase activity"/>
    <property type="evidence" value="ECO:0007669"/>
    <property type="project" value="TreeGrafter"/>
</dbReference>
<protein>
    <submittedName>
        <fullName evidence="9">AAA family ATPase</fullName>
    </submittedName>
</protein>
<feature type="domain" description="OmpR/PhoB-type" evidence="7">
    <location>
        <begin position="17"/>
        <end position="90"/>
    </location>
</feature>
<dbReference type="InterPro" id="IPR005158">
    <property type="entry name" value="BTAD"/>
</dbReference>
<dbReference type="Gene3D" id="3.40.50.300">
    <property type="entry name" value="P-loop containing nucleotide triphosphate hydrolases"/>
    <property type="match status" value="1"/>
</dbReference>
<name>A0A937R7P6_9ACTN</name>
<dbReference type="EMBL" id="JAEACQ010000151">
    <property type="protein sequence ID" value="MBL7626871.1"/>
    <property type="molecule type" value="Genomic_DNA"/>
</dbReference>
<evidence type="ECO:0000259" key="8">
    <source>
        <dbReference type="SMART" id="SM01043"/>
    </source>
</evidence>
<feature type="region of interest" description="Disordered" evidence="5">
    <location>
        <begin position="248"/>
        <end position="269"/>
    </location>
</feature>
<dbReference type="Pfam" id="PF03704">
    <property type="entry name" value="BTAD"/>
    <property type="match status" value="1"/>
</dbReference>
<dbReference type="Pfam" id="PF13191">
    <property type="entry name" value="AAA_16"/>
    <property type="match status" value="1"/>
</dbReference>
<feature type="domain" description="Bacterial transcriptional activator" evidence="8">
    <location>
        <begin position="98"/>
        <end position="244"/>
    </location>
</feature>
<organism evidence="9 10">
    <name type="scientific">Frankia nepalensis</name>
    <dbReference type="NCBI Taxonomy" id="1836974"/>
    <lineage>
        <taxon>Bacteria</taxon>
        <taxon>Bacillati</taxon>
        <taxon>Actinomycetota</taxon>
        <taxon>Actinomycetes</taxon>
        <taxon>Frankiales</taxon>
        <taxon>Frankiaceae</taxon>
        <taxon>Frankia</taxon>
    </lineage>
</organism>
<dbReference type="PANTHER" id="PTHR16305:SF28">
    <property type="entry name" value="GUANYLATE CYCLASE DOMAIN-CONTAINING PROTEIN"/>
    <property type="match status" value="1"/>
</dbReference>
<keyword evidence="3" id="KW-0067">ATP-binding</keyword>
<dbReference type="GO" id="GO:0003677">
    <property type="term" value="F:DNA binding"/>
    <property type="evidence" value="ECO:0007669"/>
    <property type="project" value="UniProtKB-KW"/>
</dbReference>
<evidence type="ECO:0000256" key="3">
    <source>
        <dbReference type="ARBA" id="ARBA00022840"/>
    </source>
</evidence>
<evidence type="ECO:0000256" key="2">
    <source>
        <dbReference type="ARBA" id="ARBA00022741"/>
    </source>
</evidence>